<dbReference type="EMBL" id="CP070505">
    <property type="protein sequence ID" value="QSL90559.1"/>
    <property type="molecule type" value="Genomic_DNA"/>
</dbReference>
<name>A0ABD7DPX5_9GAMM</name>
<evidence type="ECO:0000313" key="3">
    <source>
        <dbReference type="Proteomes" id="UP000663658"/>
    </source>
</evidence>
<dbReference type="InterPro" id="IPR025983">
    <property type="entry name" value="Cys_rich_CPCC"/>
</dbReference>
<accession>A0ABD7DPX5</accession>
<evidence type="ECO:0000259" key="1">
    <source>
        <dbReference type="Pfam" id="PF14206"/>
    </source>
</evidence>
<dbReference type="RefSeq" id="WP_206416966.1">
    <property type="nucleotide sequence ID" value="NZ_CP070505.1"/>
</dbReference>
<protein>
    <submittedName>
        <fullName evidence="2">Hydrolase</fullName>
    </submittedName>
</protein>
<reference evidence="2 3" key="1">
    <citation type="submission" date="2021-02" db="EMBL/GenBank/DDBJ databases">
        <title>Whole genome sequencing of Pseudomonas alcaliphila strain SM2.</title>
        <authorList>
            <person name="Alshamsi M.S."/>
            <person name="Sudalaimuthuasari N."/>
            <person name="Kundu B."/>
            <person name="AlMaskari R.S."/>
            <person name="Elmahi Y."/>
            <person name="Mundra S."/>
            <person name="Chandran S."/>
            <person name="Malik S."/>
            <person name="Hazzouri K.M."/>
            <person name="Amiri K.M.A."/>
        </authorList>
    </citation>
    <scope>NUCLEOTIDE SEQUENCE [LARGE SCALE GENOMIC DNA]</scope>
    <source>
        <strain evidence="2 3">SM2</strain>
    </source>
</reference>
<evidence type="ECO:0000313" key="2">
    <source>
        <dbReference type="EMBL" id="QSL90559.1"/>
    </source>
</evidence>
<proteinExistence type="predicted"/>
<feature type="domain" description="Cysteine-rich CPCC" evidence="1">
    <location>
        <begin position="3"/>
        <end position="77"/>
    </location>
</feature>
<dbReference type="GO" id="GO:0016787">
    <property type="term" value="F:hydrolase activity"/>
    <property type="evidence" value="ECO:0007669"/>
    <property type="project" value="UniProtKB-KW"/>
</dbReference>
<gene>
    <name evidence="2" type="ORF">JWV26_12270</name>
</gene>
<dbReference type="AlphaFoldDB" id="A0ABD7DPX5"/>
<dbReference type="Pfam" id="PF14206">
    <property type="entry name" value="Cys_rich_CPCC"/>
    <property type="match status" value="1"/>
</dbReference>
<dbReference type="SUPFAM" id="SSF57802">
    <property type="entry name" value="Rubredoxin-like"/>
    <property type="match status" value="1"/>
</dbReference>
<sequence>MSYPCPCCGYLTFDEELPGTFEICPVCGWEDDETQFRDPTYTGGANAVSLEQARKNFGAIGAVDKESLGSVREPLLEEIPN</sequence>
<dbReference type="Proteomes" id="UP000663658">
    <property type="component" value="Chromosome"/>
</dbReference>
<keyword evidence="2" id="KW-0378">Hydrolase</keyword>
<dbReference type="KEGG" id="pty:JWV26_12270"/>
<organism evidence="2 3">
    <name type="scientific">Ectopseudomonas toyotomiensis</name>
    <dbReference type="NCBI Taxonomy" id="554344"/>
    <lineage>
        <taxon>Bacteria</taxon>
        <taxon>Pseudomonadati</taxon>
        <taxon>Pseudomonadota</taxon>
        <taxon>Gammaproteobacteria</taxon>
        <taxon>Pseudomonadales</taxon>
        <taxon>Pseudomonadaceae</taxon>
        <taxon>Ectopseudomonas</taxon>
    </lineage>
</organism>